<accession>A0A4R8WBT8</accession>
<protein>
    <submittedName>
        <fullName evidence="1">AlpA family phage regulatory protein</fullName>
    </submittedName>
</protein>
<dbReference type="EMBL" id="SOFM01000027">
    <property type="protein sequence ID" value="TFC03631.1"/>
    <property type="molecule type" value="Genomic_DNA"/>
</dbReference>
<organism evidence="1 2">
    <name type="scientific">Cryobacterium mannosilyticum</name>
    <dbReference type="NCBI Taxonomy" id="1259190"/>
    <lineage>
        <taxon>Bacteria</taxon>
        <taxon>Bacillati</taxon>
        <taxon>Actinomycetota</taxon>
        <taxon>Actinomycetes</taxon>
        <taxon>Micrococcales</taxon>
        <taxon>Microbacteriaceae</taxon>
        <taxon>Cryobacterium</taxon>
    </lineage>
</organism>
<name>A0A4R8WBT8_9MICO</name>
<dbReference type="RefSeq" id="WP_134509091.1">
    <property type="nucleotide sequence ID" value="NZ_SOFM01000027.1"/>
</dbReference>
<keyword evidence="2" id="KW-1185">Reference proteome</keyword>
<dbReference type="AlphaFoldDB" id="A0A4R8WBT8"/>
<comment type="caution">
    <text evidence="1">The sequence shown here is derived from an EMBL/GenBank/DDBJ whole genome shotgun (WGS) entry which is preliminary data.</text>
</comment>
<sequence>MATYLSIAQVCEMIPGMTKGTLSQLRFRGEGPKYRKPTPRNVVYLESEVIEWVEGTARIGTALKSA</sequence>
<reference evidence="1 2" key="1">
    <citation type="submission" date="2019-03" db="EMBL/GenBank/DDBJ databases">
        <title>Genomics of glacier-inhabiting Cryobacterium strains.</title>
        <authorList>
            <person name="Liu Q."/>
            <person name="Xin Y.-H."/>
        </authorList>
    </citation>
    <scope>NUCLEOTIDE SEQUENCE [LARGE SCALE GENOMIC DNA]</scope>
    <source>
        <strain evidence="1 2">RHLT2-21</strain>
    </source>
</reference>
<evidence type="ECO:0000313" key="2">
    <source>
        <dbReference type="Proteomes" id="UP000297643"/>
    </source>
</evidence>
<evidence type="ECO:0000313" key="1">
    <source>
        <dbReference type="EMBL" id="TFC03631.1"/>
    </source>
</evidence>
<gene>
    <name evidence="1" type="ORF">E3O32_10040</name>
</gene>
<proteinExistence type="predicted"/>
<dbReference type="Proteomes" id="UP000297643">
    <property type="component" value="Unassembled WGS sequence"/>
</dbReference>